<sequence length="63" mass="7624">MEVFGGMPPRHRRKRQMAAYIYDDKVLIHYFQDNLTRTALSWYVGLERGCIKTWRDLMEAFLK</sequence>
<organism evidence="1 2">
    <name type="scientific">Mucuna pruriens</name>
    <name type="common">Velvet bean</name>
    <name type="synonym">Dolichos pruriens</name>
    <dbReference type="NCBI Taxonomy" id="157652"/>
    <lineage>
        <taxon>Eukaryota</taxon>
        <taxon>Viridiplantae</taxon>
        <taxon>Streptophyta</taxon>
        <taxon>Embryophyta</taxon>
        <taxon>Tracheophyta</taxon>
        <taxon>Spermatophyta</taxon>
        <taxon>Magnoliopsida</taxon>
        <taxon>eudicotyledons</taxon>
        <taxon>Gunneridae</taxon>
        <taxon>Pentapetalae</taxon>
        <taxon>rosids</taxon>
        <taxon>fabids</taxon>
        <taxon>Fabales</taxon>
        <taxon>Fabaceae</taxon>
        <taxon>Papilionoideae</taxon>
        <taxon>50 kb inversion clade</taxon>
        <taxon>NPAAA clade</taxon>
        <taxon>indigoferoid/millettioid clade</taxon>
        <taxon>Phaseoleae</taxon>
        <taxon>Mucuna</taxon>
    </lineage>
</organism>
<feature type="non-terminal residue" evidence="1">
    <location>
        <position position="1"/>
    </location>
</feature>
<evidence type="ECO:0000313" key="1">
    <source>
        <dbReference type="EMBL" id="RDX86135.1"/>
    </source>
</evidence>
<dbReference type="Proteomes" id="UP000257109">
    <property type="component" value="Unassembled WGS sequence"/>
</dbReference>
<evidence type="ECO:0000313" key="2">
    <source>
        <dbReference type="Proteomes" id="UP000257109"/>
    </source>
</evidence>
<comment type="caution">
    <text evidence="1">The sequence shown here is derived from an EMBL/GenBank/DDBJ whole genome shotgun (WGS) entry which is preliminary data.</text>
</comment>
<name>A0A371G6G6_MUCPR</name>
<dbReference type="AlphaFoldDB" id="A0A371G6G6"/>
<evidence type="ECO:0008006" key="3">
    <source>
        <dbReference type="Google" id="ProtNLM"/>
    </source>
</evidence>
<gene>
    <name evidence="1" type="ORF">CR513_32570</name>
</gene>
<proteinExistence type="predicted"/>
<dbReference type="EMBL" id="QJKJ01006600">
    <property type="protein sequence ID" value="RDX86135.1"/>
    <property type="molecule type" value="Genomic_DNA"/>
</dbReference>
<dbReference type="OrthoDB" id="686606at2759"/>
<reference evidence="1" key="1">
    <citation type="submission" date="2018-05" db="EMBL/GenBank/DDBJ databases">
        <title>Draft genome of Mucuna pruriens seed.</title>
        <authorList>
            <person name="Nnadi N.E."/>
            <person name="Vos R."/>
            <person name="Hasami M.H."/>
            <person name="Devisetty U.K."/>
            <person name="Aguiy J.C."/>
        </authorList>
    </citation>
    <scope>NUCLEOTIDE SEQUENCE [LARGE SCALE GENOMIC DNA]</scope>
    <source>
        <strain evidence="1">JCA_2017</strain>
    </source>
</reference>
<protein>
    <recommendedName>
        <fullName evidence="3">Retrotransposon gag domain-containing protein</fullName>
    </recommendedName>
</protein>
<accession>A0A371G6G6</accession>
<keyword evidence="2" id="KW-1185">Reference proteome</keyword>